<accession>A0A7M7SXE3</accession>
<dbReference type="AlphaFoldDB" id="A0A7M7SXE3"/>
<evidence type="ECO:0000256" key="1">
    <source>
        <dbReference type="SAM" id="Coils"/>
    </source>
</evidence>
<dbReference type="GeneID" id="115922789"/>
<feature type="coiled-coil region" evidence="1">
    <location>
        <begin position="745"/>
        <end position="779"/>
    </location>
</feature>
<proteinExistence type="predicted"/>
<reference evidence="2" key="2">
    <citation type="submission" date="2021-01" db="UniProtKB">
        <authorList>
            <consortium name="EnsemblMetazoa"/>
        </authorList>
    </citation>
    <scope>IDENTIFICATION</scope>
</reference>
<dbReference type="KEGG" id="spu:115922789"/>
<dbReference type="PANTHER" id="PTHR37162">
    <property type="entry name" value="HAT FAMILY DIMERISATION DOMAINCONTAINING PROTEIN-RELATED"/>
    <property type="match status" value="1"/>
</dbReference>
<dbReference type="InParanoid" id="A0A7M7SXE3"/>
<protein>
    <submittedName>
        <fullName evidence="2">Uncharacterized protein</fullName>
    </submittedName>
</protein>
<organism evidence="2 3">
    <name type="scientific">Strongylocentrotus purpuratus</name>
    <name type="common">Purple sea urchin</name>
    <dbReference type="NCBI Taxonomy" id="7668"/>
    <lineage>
        <taxon>Eukaryota</taxon>
        <taxon>Metazoa</taxon>
        <taxon>Echinodermata</taxon>
        <taxon>Eleutherozoa</taxon>
        <taxon>Echinozoa</taxon>
        <taxon>Echinoidea</taxon>
        <taxon>Euechinoidea</taxon>
        <taxon>Echinacea</taxon>
        <taxon>Camarodonta</taxon>
        <taxon>Echinidea</taxon>
        <taxon>Strongylocentrotidae</taxon>
        <taxon>Strongylocentrotus</taxon>
    </lineage>
</organism>
<name>A0A7M7SXE3_STRPU</name>
<evidence type="ECO:0000313" key="3">
    <source>
        <dbReference type="Proteomes" id="UP000007110"/>
    </source>
</evidence>
<sequence>MCFETFVHVLILHETELFIFTDLGTRHVDIFTITNFVEVIFKMPGNCHFKDAWLEHPDYRGWILKESSDLGTARCAVCMCKFSVRNMGEAAVKSHKKSEKHTANLQQQQRHSTLSLKSFFKAKGAESSSVSITSTDATTSTCAPSTSKVTTPIPVAAREETLKAEILWCLKVVEDHLSFHSCQHNSELFQRMFPDSAIAKGFTLSETKCRYMTVFGLGPYVQDLLYDNIKQSNHYVILFDESLNKKLQKKQMDFLIRTWQHNEVCTRYLTSVFIGHGSAVHLKEELNKVLHTVGLEKLLQISMDGPNVNWKMYDDFTREYTADLTKSILNIGSCGLHIVNGAFLTGAKAADWEVESFLSSLYYLFSDSPARREDYQKITGDHTMPLKFCKTRWLENLPVAERAISIWESVCAYVKAVEEKKIPHPKNKSFETVSKCTHITDFLARLYFFISVAKLVNPFLTDYQTDAPMLPFLAEDLTRMLASLMQRFLKLDRSTITSPYKIMQVDVSSEAIQLPLAKLDIGFYTEKKLKDLKAKNIISELKVLEFRTQAKKFLAAMTRKLIERCPLKYALVRNIGCLSPKNMAKDKENSTAKLKRVLNTLSDAHRLKDSCDDILREYSEACDEASRSAEMRDFDPKKERLDSVMCKFLSESRYSTLLKLVRMLLVLSHGQASIERGFSINNEVEEDNLLGHSLISLRAIYDHIKYMYVGGIKNVTIDKSIMLAASAGRQKYHIYLDEQRRKKEKEKKEGKRKGLMDGLEELKAKQMRLQADVKSLHTSADKYAEEAESQGRLTCISKSNSLRRTAKEKASQLQVIQKQIDEQLNAIKNY</sequence>
<dbReference type="Proteomes" id="UP000007110">
    <property type="component" value="Unassembled WGS sequence"/>
</dbReference>
<keyword evidence="3" id="KW-1185">Reference proteome</keyword>
<dbReference type="RefSeq" id="XP_030838311.1">
    <property type="nucleotide sequence ID" value="XM_030982451.1"/>
</dbReference>
<evidence type="ECO:0000313" key="2">
    <source>
        <dbReference type="EnsemblMetazoa" id="XP_030838311"/>
    </source>
</evidence>
<dbReference type="OrthoDB" id="5954038at2759"/>
<dbReference type="EnsemblMetazoa" id="XM_030982451">
    <property type="protein sequence ID" value="XP_030838311"/>
    <property type="gene ID" value="LOC115922789"/>
</dbReference>
<dbReference type="PANTHER" id="PTHR37162:SF11">
    <property type="match status" value="1"/>
</dbReference>
<keyword evidence="1" id="KW-0175">Coiled coil</keyword>
<reference evidence="3" key="1">
    <citation type="submission" date="2015-02" db="EMBL/GenBank/DDBJ databases">
        <title>Genome sequencing for Strongylocentrotus purpuratus.</title>
        <authorList>
            <person name="Murali S."/>
            <person name="Liu Y."/>
            <person name="Vee V."/>
            <person name="English A."/>
            <person name="Wang M."/>
            <person name="Skinner E."/>
            <person name="Han Y."/>
            <person name="Muzny D.M."/>
            <person name="Worley K.C."/>
            <person name="Gibbs R.A."/>
        </authorList>
    </citation>
    <scope>NUCLEOTIDE SEQUENCE</scope>
</reference>